<sequence>MTDQHPDGWAAVPHVDGIRGTREPAAPVPTPAATGRPRRRLRRRTLVGIVAGGAVVLLLAVTGVVGWTVQSSSHAADRPVRAFLDDLTAGRVTDALDAAGIDHDDQDVLLTDAAYAKASDHVTGYRIAGTRTDGDTATVQAVLRQDGRDVPTTFTLDRTDTDWGVFPVWQLEAPELGRVEVSVEGPASTAVEVAGERVETSRDGTARLAALPGTYPVTVDGGKWFTAEDGSARVAGFGAAGSAPVAMTTSLTDAGQQAAQQAVDRWVDGCVASTDAAPAGCSFYAYGEDPAYTYSNQKWSLEQRPEVTVGGWLARGWAVSTTKAGRATYTADISGPGGVGTASAGPMNVNASGYISGFSDSGATFESAIGNGASDSGS</sequence>
<evidence type="ECO:0008006" key="5">
    <source>
        <dbReference type="Google" id="ProtNLM"/>
    </source>
</evidence>
<name>A0ABT7T4R1_9MICO</name>
<feature type="region of interest" description="Disordered" evidence="1">
    <location>
        <begin position="1"/>
        <end position="38"/>
    </location>
</feature>
<gene>
    <name evidence="3" type="ORF">QUG92_05520</name>
</gene>
<reference evidence="3 4" key="1">
    <citation type="submission" date="2023-06" db="EMBL/GenBank/DDBJ databases">
        <authorList>
            <person name="Feng G."/>
            <person name="Li J."/>
            <person name="Zhu H."/>
        </authorList>
    </citation>
    <scope>NUCLEOTIDE SEQUENCE [LARGE SCALE GENOMIC DNA]</scope>
    <source>
        <strain evidence="3 4">RHCKG23</strain>
    </source>
</reference>
<feature type="transmembrane region" description="Helical" evidence="2">
    <location>
        <begin position="46"/>
        <end position="69"/>
    </location>
</feature>
<evidence type="ECO:0000256" key="1">
    <source>
        <dbReference type="SAM" id="MobiDB-lite"/>
    </source>
</evidence>
<evidence type="ECO:0000256" key="2">
    <source>
        <dbReference type="SAM" id="Phobius"/>
    </source>
</evidence>
<evidence type="ECO:0000313" key="3">
    <source>
        <dbReference type="EMBL" id="MDM7884559.1"/>
    </source>
</evidence>
<keyword evidence="2" id="KW-0472">Membrane</keyword>
<dbReference type="EMBL" id="JAUCML010000003">
    <property type="protein sequence ID" value="MDM7884559.1"/>
    <property type="molecule type" value="Genomic_DNA"/>
</dbReference>
<keyword evidence="2" id="KW-0812">Transmembrane</keyword>
<proteinExistence type="predicted"/>
<dbReference type="Proteomes" id="UP001237823">
    <property type="component" value="Unassembled WGS sequence"/>
</dbReference>
<accession>A0ABT7T4R1</accession>
<organism evidence="3 4">
    <name type="scientific">Curtobacterium citri</name>
    <dbReference type="NCBI Taxonomy" id="3055139"/>
    <lineage>
        <taxon>Bacteria</taxon>
        <taxon>Bacillati</taxon>
        <taxon>Actinomycetota</taxon>
        <taxon>Actinomycetes</taxon>
        <taxon>Micrococcales</taxon>
        <taxon>Microbacteriaceae</taxon>
        <taxon>Curtobacterium</taxon>
    </lineage>
</organism>
<dbReference type="RefSeq" id="WP_289457990.1">
    <property type="nucleotide sequence ID" value="NZ_JAUCML010000003.1"/>
</dbReference>
<keyword evidence="2" id="KW-1133">Transmembrane helix</keyword>
<comment type="caution">
    <text evidence="3">The sequence shown here is derived from an EMBL/GenBank/DDBJ whole genome shotgun (WGS) entry which is preliminary data.</text>
</comment>
<keyword evidence="4" id="KW-1185">Reference proteome</keyword>
<protein>
    <recommendedName>
        <fullName evidence="5">DUF4878 domain-containing protein</fullName>
    </recommendedName>
</protein>
<evidence type="ECO:0000313" key="4">
    <source>
        <dbReference type="Proteomes" id="UP001237823"/>
    </source>
</evidence>